<dbReference type="EMBL" id="CAOQHR010000009">
    <property type="protein sequence ID" value="CAI6339409.1"/>
    <property type="molecule type" value="Genomic_DNA"/>
</dbReference>
<dbReference type="AlphaFoldDB" id="A0A9W4XPC1"/>
<name>A0A9W4XPC1_9PLEO</name>
<accession>A0A9W4XPC1</accession>
<comment type="caution">
    <text evidence="1">The sequence shown here is derived from an EMBL/GenBank/DDBJ whole genome shotgun (WGS) entry which is preliminary data.</text>
</comment>
<evidence type="ECO:0000313" key="2">
    <source>
        <dbReference type="Proteomes" id="UP001152607"/>
    </source>
</evidence>
<proteinExistence type="predicted"/>
<evidence type="ECO:0000313" key="1">
    <source>
        <dbReference type="EMBL" id="CAI6339409.1"/>
    </source>
</evidence>
<keyword evidence="2" id="KW-1185">Reference proteome</keyword>
<gene>
    <name evidence="1" type="ORF">PDIGIT_LOCUS12568</name>
</gene>
<sequence length="86" mass="9755">MHAFRDCPPINASRIRTCAWGSTKRFHSLIFRTVFLLPTPNLCSPKLGAGDHVDIRNLLIATDNTSEGDFHSLEMLDDYFPFSTAW</sequence>
<reference evidence="1" key="1">
    <citation type="submission" date="2023-01" db="EMBL/GenBank/DDBJ databases">
        <authorList>
            <person name="Van Ghelder C."/>
            <person name="Rancurel C."/>
        </authorList>
    </citation>
    <scope>NUCLEOTIDE SEQUENCE</scope>
    <source>
        <strain evidence="1">CNCM I-4278</strain>
    </source>
</reference>
<organism evidence="1 2">
    <name type="scientific">Periconia digitata</name>
    <dbReference type="NCBI Taxonomy" id="1303443"/>
    <lineage>
        <taxon>Eukaryota</taxon>
        <taxon>Fungi</taxon>
        <taxon>Dikarya</taxon>
        <taxon>Ascomycota</taxon>
        <taxon>Pezizomycotina</taxon>
        <taxon>Dothideomycetes</taxon>
        <taxon>Pleosporomycetidae</taxon>
        <taxon>Pleosporales</taxon>
        <taxon>Massarineae</taxon>
        <taxon>Periconiaceae</taxon>
        <taxon>Periconia</taxon>
    </lineage>
</organism>
<protein>
    <submittedName>
        <fullName evidence="1">Uncharacterized protein</fullName>
    </submittedName>
</protein>
<dbReference type="Proteomes" id="UP001152607">
    <property type="component" value="Unassembled WGS sequence"/>
</dbReference>